<keyword evidence="9" id="KW-0408">Iron</keyword>
<dbReference type="SFLD" id="SFLDF00299">
    <property type="entry name" value="anaerobic_ribonucleoside-triph"/>
    <property type="match status" value="1"/>
</dbReference>
<evidence type="ECO:0000256" key="1">
    <source>
        <dbReference type="ARBA" id="ARBA00001966"/>
    </source>
</evidence>
<evidence type="ECO:0000256" key="12">
    <source>
        <dbReference type="PIRNR" id="PIRNR000368"/>
    </source>
</evidence>
<evidence type="ECO:0000256" key="5">
    <source>
        <dbReference type="ARBA" id="ARBA00022485"/>
    </source>
</evidence>
<dbReference type="SFLD" id="SFLDG01066">
    <property type="entry name" value="organic_radical-activating_enz"/>
    <property type="match status" value="1"/>
</dbReference>
<comment type="function">
    <text evidence="2 12">Activation of anaerobic ribonucleoside-triphosphate reductase under anaerobic conditions by generation of an organic free radical, using S-adenosylmethionine and reduced flavodoxin as cosubstrates to produce 5'-deoxy-adenosine.</text>
</comment>
<dbReference type="PIRSF" id="PIRSF000368">
    <property type="entry name" value="NrdG"/>
    <property type="match status" value="1"/>
</dbReference>
<dbReference type="InterPro" id="IPR007197">
    <property type="entry name" value="rSAM"/>
</dbReference>
<dbReference type="PANTHER" id="PTHR30352">
    <property type="entry name" value="PYRUVATE FORMATE-LYASE-ACTIVATING ENZYME"/>
    <property type="match status" value="1"/>
</dbReference>
<gene>
    <name evidence="13" type="primary">nrdG</name>
    <name evidence="13" type="ORF">MGM1_0520</name>
</gene>
<dbReference type="SUPFAM" id="SSF102114">
    <property type="entry name" value="Radical SAM enzymes"/>
    <property type="match status" value="1"/>
</dbReference>
<dbReference type="SFLD" id="SFLDG01063">
    <property type="entry name" value="activating_enzymes__group_1"/>
    <property type="match status" value="1"/>
</dbReference>
<dbReference type="PANTHER" id="PTHR30352:SF2">
    <property type="entry name" value="ANAEROBIC RIBONUCLEOSIDE-TRIPHOSPHATE REDUCTASE-ACTIVATING PROTEIN"/>
    <property type="match status" value="1"/>
</dbReference>
<evidence type="ECO:0000256" key="4">
    <source>
        <dbReference type="ARBA" id="ARBA00014281"/>
    </source>
</evidence>
<evidence type="ECO:0000256" key="9">
    <source>
        <dbReference type="ARBA" id="ARBA00023004"/>
    </source>
</evidence>
<evidence type="ECO:0000313" key="14">
    <source>
        <dbReference type="Proteomes" id="UP000030066"/>
    </source>
</evidence>
<evidence type="ECO:0000256" key="11">
    <source>
        <dbReference type="ARBA" id="ARBA00047365"/>
    </source>
</evidence>
<dbReference type="HOGENOM" id="CLU_089926_0_0_14"/>
<evidence type="ECO:0000256" key="8">
    <source>
        <dbReference type="ARBA" id="ARBA00023002"/>
    </source>
</evidence>
<dbReference type="AlphaFoldDB" id="A0A097SS77"/>
<comment type="catalytic activity">
    <reaction evidence="11">
        <text>glycyl-[protein] + reduced [flavodoxin] + S-adenosyl-L-methionine = glycin-2-yl radical-[protein] + semiquinone [flavodoxin] + 5'-deoxyadenosine + L-methionine + H(+)</text>
        <dbReference type="Rhea" id="RHEA:61976"/>
        <dbReference type="Rhea" id="RHEA-COMP:10622"/>
        <dbReference type="Rhea" id="RHEA-COMP:14480"/>
        <dbReference type="Rhea" id="RHEA-COMP:15993"/>
        <dbReference type="Rhea" id="RHEA-COMP:15994"/>
        <dbReference type="ChEBI" id="CHEBI:15378"/>
        <dbReference type="ChEBI" id="CHEBI:17319"/>
        <dbReference type="ChEBI" id="CHEBI:29947"/>
        <dbReference type="ChEBI" id="CHEBI:32722"/>
        <dbReference type="ChEBI" id="CHEBI:57618"/>
        <dbReference type="ChEBI" id="CHEBI:57844"/>
        <dbReference type="ChEBI" id="CHEBI:59789"/>
        <dbReference type="ChEBI" id="CHEBI:140311"/>
    </reaction>
</comment>
<evidence type="ECO:0000256" key="10">
    <source>
        <dbReference type="ARBA" id="ARBA00023014"/>
    </source>
</evidence>
<proteinExistence type="inferred from homology"/>
<dbReference type="Pfam" id="PF13353">
    <property type="entry name" value="Fer4_12"/>
    <property type="match status" value="1"/>
</dbReference>
<sequence length="188" mass="21659">MEKHLIRLAGIAENSLVNGPGLRKVFFSQGCRHHCKNCFNPTTWTFDAGKMVDMDQLISQVKNETFLDGVTFSGGDPFQQPEAFAYLGKEIHKLGINIWIYTGYSWEQLMILAKKFPSIQTMIENCDAIVDGRYMEEYMDDYLKYRGSANQRIINVPESLKQNKLVLHHFDDVKRPTDSDKKQNSFPI</sequence>
<comment type="similarity">
    <text evidence="3 12">Belongs to the organic radical-activating enzymes family.</text>
</comment>
<dbReference type="KEGG" id="mgj:MGM1_0520"/>
<evidence type="ECO:0000256" key="7">
    <source>
        <dbReference type="ARBA" id="ARBA00022723"/>
    </source>
</evidence>
<protein>
    <recommendedName>
        <fullName evidence="4 12">Anaerobic ribonucleoside-triphosphate reductase-activating protein</fullName>
        <ecNumber evidence="12">1.97.1.-</ecNumber>
    </recommendedName>
</protein>
<comment type="cofactor">
    <cofactor evidence="1">
        <name>[4Fe-4S] cluster</name>
        <dbReference type="ChEBI" id="CHEBI:49883"/>
    </cofactor>
</comment>
<dbReference type="InterPro" id="IPR013785">
    <property type="entry name" value="Aldolase_TIM"/>
</dbReference>
<dbReference type="InterPro" id="IPR034457">
    <property type="entry name" value="Organic_radical-activating"/>
</dbReference>
<dbReference type="InterPro" id="IPR012837">
    <property type="entry name" value="NrdG"/>
</dbReference>
<dbReference type="GO" id="GO:0004748">
    <property type="term" value="F:ribonucleoside-diphosphate reductase activity, thioredoxin disulfide as acceptor"/>
    <property type="evidence" value="ECO:0007669"/>
    <property type="project" value="TreeGrafter"/>
</dbReference>
<accession>A0A097SS77</accession>
<evidence type="ECO:0000256" key="3">
    <source>
        <dbReference type="ARBA" id="ARBA00009777"/>
    </source>
</evidence>
<dbReference type="Proteomes" id="UP000030066">
    <property type="component" value="Chromosome"/>
</dbReference>
<dbReference type="CDD" id="cd01335">
    <property type="entry name" value="Radical_SAM"/>
    <property type="match status" value="1"/>
</dbReference>
<dbReference type="PROSITE" id="PS01087">
    <property type="entry name" value="RADICAL_ACTIVATING"/>
    <property type="match status" value="1"/>
</dbReference>
<name>A0A097SS77_9BACT</name>
<dbReference type="GO" id="GO:0046872">
    <property type="term" value="F:metal ion binding"/>
    <property type="evidence" value="ECO:0007669"/>
    <property type="project" value="UniProtKB-KW"/>
</dbReference>
<reference evidence="13 14" key="1">
    <citation type="journal article" date="2014" name="PLoS ONE">
        <title>An emerging Mycoplasma associated with trichomoniasis, vaginal infection and disease.</title>
        <authorList>
            <consortium name="Vaginal Microbiome Consortium"/>
            <person name="Fettweis J.M."/>
            <person name="Serrano M.G."/>
            <person name="Huang B."/>
            <person name="Brooks J.P."/>
            <person name="Glascock A.L."/>
            <person name="Sheth N.U."/>
            <person name="Strauss J.F.III."/>
            <person name="Jefferson K.K."/>
            <person name="Buck G.A."/>
        </authorList>
    </citation>
    <scope>NUCLEOTIDE SEQUENCE [LARGE SCALE GENOMIC DNA]</scope>
    <source>
        <strain evidence="13 14">VCU_M1</strain>
    </source>
</reference>
<evidence type="ECO:0000313" key="13">
    <source>
        <dbReference type="EMBL" id="AIV03439.1"/>
    </source>
</evidence>
<keyword evidence="10" id="KW-0411">Iron-sulfur</keyword>
<dbReference type="GO" id="GO:0051539">
    <property type="term" value="F:4 iron, 4 sulfur cluster binding"/>
    <property type="evidence" value="ECO:0007669"/>
    <property type="project" value="UniProtKB-KW"/>
</dbReference>
<dbReference type="SFLD" id="SFLDS00029">
    <property type="entry name" value="Radical_SAM"/>
    <property type="match status" value="1"/>
</dbReference>
<keyword evidence="5" id="KW-0004">4Fe-4S</keyword>
<dbReference type="NCBIfam" id="TIGR02491">
    <property type="entry name" value="NrdG"/>
    <property type="match status" value="1"/>
</dbReference>
<keyword evidence="6" id="KW-0949">S-adenosyl-L-methionine</keyword>
<organism evidence="13 14">
    <name type="scientific">Candidatus Malacoplasma girerdii</name>
    <dbReference type="NCBI Taxonomy" id="1318617"/>
    <lineage>
        <taxon>Bacteria</taxon>
        <taxon>Bacillati</taxon>
        <taxon>Mycoplasmatota</taxon>
        <taxon>Mycoplasmoidales</taxon>
        <taxon>Mycoplasmoidaceae</taxon>
        <taxon>Malacoplasma</taxon>
    </lineage>
</organism>
<evidence type="ECO:0000256" key="6">
    <source>
        <dbReference type="ARBA" id="ARBA00022691"/>
    </source>
</evidence>
<dbReference type="STRING" id="1318617.MGM1_0520"/>
<dbReference type="InterPro" id="IPR058240">
    <property type="entry name" value="rSAM_sf"/>
</dbReference>
<keyword evidence="7" id="KW-0479">Metal-binding</keyword>
<dbReference type="EMBL" id="CP007711">
    <property type="protein sequence ID" value="AIV03439.1"/>
    <property type="molecule type" value="Genomic_DNA"/>
</dbReference>
<dbReference type="eggNOG" id="COG0602">
    <property type="taxonomic scope" value="Bacteria"/>
</dbReference>
<dbReference type="Gene3D" id="3.20.20.70">
    <property type="entry name" value="Aldolase class I"/>
    <property type="match status" value="1"/>
</dbReference>
<keyword evidence="8 12" id="KW-0560">Oxidoreductase</keyword>
<dbReference type="EC" id="1.97.1.-" evidence="12"/>
<keyword evidence="14" id="KW-1185">Reference proteome</keyword>
<dbReference type="InterPro" id="IPR001989">
    <property type="entry name" value="Radical_activat_CS"/>
</dbReference>
<dbReference type="GO" id="GO:0043365">
    <property type="term" value="F:[formate-C-acetyltransferase]-activating enzyme activity"/>
    <property type="evidence" value="ECO:0007669"/>
    <property type="project" value="InterPro"/>
</dbReference>
<evidence type="ECO:0000256" key="2">
    <source>
        <dbReference type="ARBA" id="ARBA00003852"/>
    </source>
</evidence>